<keyword evidence="1" id="KW-1133">Transmembrane helix</keyword>
<proteinExistence type="predicted"/>
<dbReference type="EMBL" id="KB207268">
    <property type="protein sequence ID" value="ELP83490.1"/>
    <property type="molecule type" value="Genomic_DNA"/>
</dbReference>
<reference evidence="2 3" key="1">
    <citation type="submission" date="2012-10" db="EMBL/GenBank/DDBJ databases">
        <authorList>
            <person name="Zafar N."/>
            <person name="Inman J."/>
            <person name="Hall N."/>
            <person name="Lorenzi H."/>
            <person name="Caler E."/>
        </authorList>
    </citation>
    <scope>NUCLEOTIDE SEQUENCE [LARGE SCALE GENOMIC DNA]</scope>
    <source>
        <strain evidence="2 3">IP1</strain>
    </source>
</reference>
<dbReference type="KEGG" id="eiv:EIN_377050"/>
<feature type="transmembrane region" description="Helical" evidence="1">
    <location>
        <begin position="6"/>
        <end position="25"/>
    </location>
</feature>
<evidence type="ECO:0000256" key="1">
    <source>
        <dbReference type="SAM" id="Phobius"/>
    </source>
</evidence>
<protein>
    <submittedName>
        <fullName evidence="2">Uncharacterized protein</fullName>
    </submittedName>
</protein>
<dbReference type="Proteomes" id="UP000014680">
    <property type="component" value="Unassembled WGS sequence"/>
</dbReference>
<dbReference type="VEuPathDB" id="AmoebaDB:EIN_377050"/>
<keyword evidence="3" id="KW-1185">Reference proteome</keyword>
<organism evidence="2 3">
    <name type="scientific">Entamoeba invadens IP1</name>
    <dbReference type="NCBI Taxonomy" id="370355"/>
    <lineage>
        <taxon>Eukaryota</taxon>
        <taxon>Amoebozoa</taxon>
        <taxon>Evosea</taxon>
        <taxon>Archamoebae</taxon>
        <taxon>Mastigamoebida</taxon>
        <taxon>Entamoebidae</taxon>
        <taxon>Entamoeba</taxon>
    </lineage>
</organism>
<keyword evidence="1" id="KW-0472">Membrane</keyword>
<name>A0A0A1TU83_ENTIV</name>
<evidence type="ECO:0000313" key="2">
    <source>
        <dbReference type="EMBL" id="ELP83490.1"/>
    </source>
</evidence>
<dbReference type="AlphaFoldDB" id="A0A0A1TU83"/>
<evidence type="ECO:0000313" key="3">
    <source>
        <dbReference type="Proteomes" id="UP000014680"/>
    </source>
</evidence>
<dbReference type="GeneID" id="14882476"/>
<sequence length="335" mass="39161">MSFHFVIVQGFIAVIFFVTCMSVLFHCTTRLGYEDSLSSSVKYRNRYLDTNKFNYTGECGDVLNFSSSNERDFVIGSHDMFEKCFKPQTWEVLKMARRSMPKARIVTILYNFVPHNCPIDIRNFEFYNIEYVNATKKDTENAVAMRYISYNKYISKHIEIMDRVVLVDLMDVLFFTDFFKTFGVDNIGWMKECLSFKNESVCYGPSSFPPHGDWIEKFFTKGIRKQFEDNKWPALNGGFGYGGALKMKRMMDLYVQHMDLQHMEWGYDQALLNVLYYNGTFKELGLETVGCQQKLCYQGKFDYKVKNRVIYFANTKCSPIAAHKLRVKALGWKVG</sequence>
<dbReference type="RefSeq" id="XP_004182836.1">
    <property type="nucleotide sequence ID" value="XM_004182788.1"/>
</dbReference>
<accession>A0A0A1TU83</accession>
<gene>
    <name evidence="2" type="ORF">EIN_377050</name>
</gene>
<keyword evidence="1" id="KW-0812">Transmembrane</keyword>